<name>A0A9D3X509_9SAUR</name>
<keyword evidence="2" id="KW-1185">Reference proteome</keyword>
<proteinExistence type="predicted"/>
<organism evidence="1 2">
    <name type="scientific">Mauremys mutica</name>
    <name type="common">yellowpond turtle</name>
    <dbReference type="NCBI Taxonomy" id="74926"/>
    <lineage>
        <taxon>Eukaryota</taxon>
        <taxon>Metazoa</taxon>
        <taxon>Chordata</taxon>
        <taxon>Craniata</taxon>
        <taxon>Vertebrata</taxon>
        <taxon>Euteleostomi</taxon>
        <taxon>Archelosauria</taxon>
        <taxon>Testudinata</taxon>
        <taxon>Testudines</taxon>
        <taxon>Cryptodira</taxon>
        <taxon>Durocryptodira</taxon>
        <taxon>Testudinoidea</taxon>
        <taxon>Geoemydidae</taxon>
        <taxon>Geoemydinae</taxon>
        <taxon>Mauremys</taxon>
    </lineage>
</organism>
<dbReference type="AlphaFoldDB" id="A0A9D3X509"/>
<dbReference type="Proteomes" id="UP000827986">
    <property type="component" value="Unassembled WGS sequence"/>
</dbReference>
<comment type="caution">
    <text evidence="1">The sequence shown here is derived from an EMBL/GenBank/DDBJ whole genome shotgun (WGS) entry which is preliminary data.</text>
</comment>
<reference evidence="1" key="1">
    <citation type="submission" date="2021-09" db="EMBL/GenBank/DDBJ databases">
        <title>The genome of Mauremys mutica provides insights into the evolution of semi-aquatic lifestyle.</title>
        <authorList>
            <person name="Gong S."/>
            <person name="Gao Y."/>
        </authorList>
    </citation>
    <scope>NUCLEOTIDE SEQUENCE</scope>
    <source>
        <strain evidence="1">MM-2020</strain>
        <tissue evidence="1">Muscle</tissue>
    </source>
</reference>
<accession>A0A9D3X509</accession>
<protein>
    <submittedName>
        <fullName evidence="1">Uncharacterized protein</fullName>
    </submittedName>
</protein>
<evidence type="ECO:0000313" key="1">
    <source>
        <dbReference type="EMBL" id="KAH1172840.1"/>
    </source>
</evidence>
<sequence length="100" mass="11108">MKDNIHRAIVTSSHGFIMESRLGSAGFKKKKGGGMWVEENTYSSGISVSPLPSLIFVRSHALHWCWDRKEIASISLPSPPSHFHSFLEEEIFCLVPAPLG</sequence>
<dbReference type="EMBL" id="JAHDVG010000482">
    <property type="protein sequence ID" value="KAH1172840.1"/>
    <property type="molecule type" value="Genomic_DNA"/>
</dbReference>
<evidence type="ECO:0000313" key="2">
    <source>
        <dbReference type="Proteomes" id="UP000827986"/>
    </source>
</evidence>
<gene>
    <name evidence="1" type="ORF">KIL84_016679</name>
</gene>